<evidence type="ECO:0000256" key="1">
    <source>
        <dbReference type="ARBA" id="ARBA00004651"/>
    </source>
</evidence>
<comment type="subcellular location">
    <subcellularLocation>
        <location evidence="1">Cell membrane</location>
        <topology evidence="1">Multi-pass membrane protein</topology>
    </subcellularLocation>
</comment>
<reference evidence="8 9" key="1">
    <citation type="submission" date="2020-05" db="EMBL/GenBank/DDBJ databases">
        <title>Novel Mycoplasma species detected in Mirounga angustirostris (northern elephant seal) from the USA.</title>
        <authorList>
            <person name="Volokhov D.V."/>
        </authorList>
    </citation>
    <scope>NUCLEOTIDE SEQUENCE [LARGE SCALE GENOMIC DNA]</scope>
    <source>
        <strain evidence="8 9">Mirounga ES2806-NAS</strain>
    </source>
</reference>
<dbReference type="SUPFAM" id="SSF161098">
    <property type="entry name" value="MetI-like"/>
    <property type="match status" value="1"/>
</dbReference>
<feature type="transmembrane region" description="Helical" evidence="7">
    <location>
        <begin position="181"/>
        <end position="204"/>
    </location>
</feature>
<feature type="transmembrane region" description="Helical" evidence="7">
    <location>
        <begin position="104"/>
        <end position="124"/>
    </location>
</feature>
<evidence type="ECO:0000256" key="3">
    <source>
        <dbReference type="ARBA" id="ARBA00022475"/>
    </source>
</evidence>
<keyword evidence="6 7" id="KW-0472">Membrane</keyword>
<gene>
    <name evidence="8" type="ORF">HLA92_02320</name>
</gene>
<feature type="transmembrane region" description="Helical" evidence="7">
    <location>
        <begin position="68"/>
        <end position="92"/>
    </location>
</feature>
<keyword evidence="9" id="KW-1185">Reference proteome</keyword>
<protein>
    <submittedName>
        <fullName evidence="8">Carbohydrate ABC transporter permease</fullName>
    </submittedName>
</protein>
<keyword evidence="5 7" id="KW-1133">Transmembrane helix</keyword>
<evidence type="ECO:0000256" key="4">
    <source>
        <dbReference type="ARBA" id="ARBA00022692"/>
    </source>
</evidence>
<proteinExistence type="predicted"/>
<dbReference type="Proteomes" id="UP000502118">
    <property type="component" value="Chromosome"/>
</dbReference>
<organism evidence="8 9">
    <name type="scientific">Mycoplasma miroungirhinis</name>
    <dbReference type="NCBI Taxonomy" id="754516"/>
    <lineage>
        <taxon>Bacteria</taxon>
        <taxon>Bacillati</taxon>
        <taxon>Mycoplasmatota</taxon>
        <taxon>Mollicutes</taxon>
        <taxon>Mycoplasmataceae</taxon>
        <taxon>Mycoplasma</taxon>
    </lineage>
</organism>
<name>A0A6M4JDC9_9MOLU</name>
<keyword evidence="2" id="KW-0813">Transport</keyword>
<evidence type="ECO:0000313" key="8">
    <source>
        <dbReference type="EMBL" id="QJR44258.1"/>
    </source>
</evidence>
<dbReference type="Gene3D" id="1.10.3720.10">
    <property type="entry name" value="MetI-like"/>
    <property type="match status" value="1"/>
</dbReference>
<dbReference type="InterPro" id="IPR035906">
    <property type="entry name" value="MetI-like_sf"/>
</dbReference>
<dbReference type="PANTHER" id="PTHR43744">
    <property type="entry name" value="ABC TRANSPORTER PERMEASE PROTEIN MG189-RELATED-RELATED"/>
    <property type="match status" value="1"/>
</dbReference>
<evidence type="ECO:0000256" key="7">
    <source>
        <dbReference type="SAM" id="Phobius"/>
    </source>
</evidence>
<dbReference type="RefSeq" id="WP_171113147.1">
    <property type="nucleotide sequence ID" value="NZ_CP053097.1"/>
</dbReference>
<sequence>MLKKIVWEILKFLLIGILVVVILFPVYYLFVISLKTRLSISEDKASILIEEWQWSNFFNVIALDFWKALGFTLIVAVILILLRIFIFSFAVIGLLKLNDKWQKIFLYFFLIISLIPEFTIYLSLLQFLVGLKIHKTFFALTTNSLFSFFLFTYIFNTAKAIHKNKNKLIINDHLKWHHKLIYVYFPKLKLAFLLLIIFSFLTAWNDYLWPTYILNNREEKNITLWFIGLNSINEESTPNLAAAGAFISILVPLCVYWVFSTKIRKFN</sequence>
<dbReference type="EMBL" id="CP053097">
    <property type="protein sequence ID" value="QJR44258.1"/>
    <property type="molecule type" value="Genomic_DNA"/>
</dbReference>
<dbReference type="GO" id="GO:0005886">
    <property type="term" value="C:plasma membrane"/>
    <property type="evidence" value="ECO:0007669"/>
    <property type="project" value="UniProtKB-SubCell"/>
</dbReference>
<evidence type="ECO:0000313" key="9">
    <source>
        <dbReference type="Proteomes" id="UP000502118"/>
    </source>
</evidence>
<keyword evidence="4 7" id="KW-0812">Transmembrane</keyword>
<keyword evidence="3" id="KW-1003">Cell membrane</keyword>
<dbReference type="PANTHER" id="PTHR43744:SF12">
    <property type="entry name" value="ABC TRANSPORTER PERMEASE PROTEIN MG189-RELATED"/>
    <property type="match status" value="1"/>
</dbReference>
<feature type="transmembrane region" description="Helical" evidence="7">
    <location>
        <begin position="240"/>
        <end position="259"/>
    </location>
</feature>
<dbReference type="AlphaFoldDB" id="A0A6M4JDC9"/>
<evidence type="ECO:0000256" key="5">
    <source>
        <dbReference type="ARBA" id="ARBA00022989"/>
    </source>
</evidence>
<dbReference type="KEGG" id="mmio:HLA92_02320"/>
<accession>A0A6M4JDC9</accession>
<evidence type="ECO:0000256" key="2">
    <source>
        <dbReference type="ARBA" id="ARBA00022448"/>
    </source>
</evidence>
<evidence type="ECO:0000256" key="6">
    <source>
        <dbReference type="ARBA" id="ARBA00023136"/>
    </source>
</evidence>
<feature type="transmembrane region" description="Helical" evidence="7">
    <location>
        <begin position="12"/>
        <end position="30"/>
    </location>
</feature>
<feature type="transmembrane region" description="Helical" evidence="7">
    <location>
        <begin position="136"/>
        <end position="155"/>
    </location>
</feature>